<comment type="caution">
    <text evidence="1">The sequence shown here is derived from an EMBL/GenBank/DDBJ whole genome shotgun (WGS) entry which is preliminary data.</text>
</comment>
<dbReference type="AlphaFoldDB" id="A0A2T4U466"/>
<evidence type="ECO:0000313" key="2">
    <source>
        <dbReference type="Proteomes" id="UP000240509"/>
    </source>
</evidence>
<dbReference type="Proteomes" id="UP000240509">
    <property type="component" value="Unassembled WGS sequence"/>
</dbReference>
<name>A0A2T4U466_9BACI</name>
<evidence type="ECO:0000313" key="1">
    <source>
        <dbReference type="EMBL" id="PTL38155.1"/>
    </source>
</evidence>
<gene>
    <name evidence="1" type="ORF">C6Y45_12745</name>
</gene>
<reference evidence="1 2" key="1">
    <citation type="submission" date="2018-03" db="EMBL/GenBank/DDBJ databases">
        <title>Alkalicoccus saliphilus sp. nov., isolated from a mineral pool.</title>
        <authorList>
            <person name="Zhao B."/>
        </authorList>
    </citation>
    <scope>NUCLEOTIDE SEQUENCE [LARGE SCALE GENOMIC DNA]</scope>
    <source>
        <strain evidence="1 2">6AG</strain>
    </source>
</reference>
<proteinExistence type="predicted"/>
<keyword evidence="2" id="KW-1185">Reference proteome</keyword>
<organism evidence="1 2">
    <name type="scientific">Alkalicoccus saliphilus</name>
    <dbReference type="NCBI Taxonomy" id="200989"/>
    <lineage>
        <taxon>Bacteria</taxon>
        <taxon>Bacillati</taxon>
        <taxon>Bacillota</taxon>
        <taxon>Bacilli</taxon>
        <taxon>Bacillales</taxon>
        <taxon>Bacillaceae</taxon>
        <taxon>Alkalicoccus</taxon>
    </lineage>
</organism>
<protein>
    <submittedName>
        <fullName evidence="1">Uncharacterized protein</fullName>
    </submittedName>
</protein>
<dbReference type="EMBL" id="PZJJ01000023">
    <property type="protein sequence ID" value="PTL38155.1"/>
    <property type="molecule type" value="Genomic_DNA"/>
</dbReference>
<sequence length="70" mass="7860">MEERAESTRFFEKKTSFYVSAGAEAGPPGKRPVEAKAGRCLRLYKKYSINSLKSCTKNLVQLLKVLISSF</sequence>
<accession>A0A2T4U466</accession>